<evidence type="ECO:0000256" key="5">
    <source>
        <dbReference type="ARBA" id="ARBA00022692"/>
    </source>
</evidence>
<evidence type="ECO:0000256" key="2">
    <source>
        <dbReference type="ARBA" id="ARBA00022448"/>
    </source>
</evidence>
<dbReference type="GO" id="GO:0015297">
    <property type="term" value="F:antiporter activity"/>
    <property type="evidence" value="ECO:0007669"/>
    <property type="project" value="UniProtKB-KW"/>
</dbReference>
<gene>
    <name evidence="11" type="ORF">IAA72_07375</name>
</gene>
<keyword evidence="4" id="KW-1003">Cell membrane</keyword>
<dbReference type="InterPro" id="IPR050222">
    <property type="entry name" value="MATE_MdtK"/>
</dbReference>
<sequence>MNASAIDMTSGRFLQNIIRFAFPLMLMSMLQIFFAACDDMFILGLFVGSEALAAVGATTYIVNLFINGFAGLSVGVNVVVAQLIGAGDKEKAGKAVHTAVASALLLSVVIIILGESLGRIALEALDTPKNIIDTSTLYLRIYFLSTPASLLFSFSSAVMRADGDSRHPFYYLTVAGIADVVLCTFLVLALDLGVKGVAIGTVLSQYISASLSVFHLMREKGICHLNLKKLCIQKTLFRRILAVGIPSGLNNIAFSFSNMQLQGAINTFGSAAVAGCSVSATMENFIYACTNSIMQACITFTGQNTGAGKLENIPKIVRVCFLYSSLIGTLLGLSFYFLGYPLLPFFIDENSFPYAVSRNLVVMIPYGLCGIMEVYAGVQRGLGNGIYPTLVTLIGVCLFRVIWVHTAFAAVPTIEMLFLSYPLSWGMTAAAHFIFYRHTLRKVSRVYR</sequence>
<dbReference type="GO" id="GO:0005886">
    <property type="term" value="C:plasma membrane"/>
    <property type="evidence" value="ECO:0007669"/>
    <property type="project" value="UniProtKB-SubCell"/>
</dbReference>
<feature type="transmembrane region" description="Helical" evidence="10">
    <location>
        <begin position="60"/>
        <end position="84"/>
    </location>
</feature>
<evidence type="ECO:0000256" key="3">
    <source>
        <dbReference type="ARBA" id="ARBA00022449"/>
    </source>
</evidence>
<evidence type="ECO:0000256" key="1">
    <source>
        <dbReference type="ARBA" id="ARBA00004651"/>
    </source>
</evidence>
<evidence type="ECO:0000256" key="4">
    <source>
        <dbReference type="ARBA" id="ARBA00022475"/>
    </source>
</evidence>
<proteinExistence type="predicted"/>
<feature type="transmembrane region" description="Helical" evidence="10">
    <location>
        <begin position="137"/>
        <end position="157"/>
    </location>
</feature>
<feature type="transmembrane region" description="Helical" evidence="10">
    <location>
        <begin position="96"/>
        <end position="117"/>
    </location>
</feature>
<feature type="transmembrane region" description="Helical" evidence="10">
    <location>
        <begin position="20"/>
        <end position="48"/>
    </location>
</feature>
<protein>
    <recommendedName>
        <fullName evidence="9">Multidrug-efflux transporter</fullName>
    </recommendedName>
</protein>
<dbReference type="Pfam" id="PF01554">
    <property type="entry name" value="MatE"/>
    <property type="match status" value="2"/>
</dbReference>
<reference evidence="11" key="1">
    <citation type="submission" date="2020-10" db="EMBL/GenBank/DDBJ databases">
        <authorList>
            <person name="Gilroy R."/>
        </authorList>
    </citation>
    <scope>NUCLEOTIDE SEQUENCE</scope>
    <source>
        <strain evidence="11">14700</strain>
    </source>
</reference>
<keyword evidence="5 10" id="KW-0812">Transmembrane</keyword>
<dbReference type="InterPro" id="IPR048279">
    <property type="entry name" value="MdtK-like"/>
</dbReference>
<feature type="transmembrane region" description="Helical" evidence="10">
    <location>
        <begin position="390"/>
        <end position="411"/>
    </location>
</feature>
<feature type="transmembrane region" description="Helical" evidence="10">
    <location>
        <begin position="417"/>
        <end position="436"/>
    </location>
</feature>
<dbReference type="AlphaFoldDB" id="A0A9D9ID59"/>
<keyword evidence="2" id="KW-0813">Transport</keyword>
<feature type="transmembrane region" description="Helical" evidence="10">
    <location>
        <begin position="169"/>
        <end position="190"/>
    </location>
</feature>
<dbReference type="CDD" id="cd13138">
    <property type="entry name" value="MATE_yoeA_like"/>
    <property type="match status" value="1"/>
</dbReference>
<evidence type="ECO:0000313" key="12">
    <source>
        <dbReference type="Proteomes" id="UP000810292"/>
    </source>
</evidence>
<name>A0A9D9ID59_9SPIO</name>
<feature type="transmembrane region" description="Helical" evidence="10">
    <location>
        <begin position="319"/>
        <end position="340"/>
    </location>
</feature>
<evidence type="ECO:0000256" key="7">
    <source>
        <dbReference type="ARBA" id="ARBA00023065"/>
    </source>
</evidence>
<dbReference type="PIRSF" id="PIRSF006603">
    <property type="entry name" value="DinF"/>
    <property type="match status" value="1"/>
</dbReference>
<dbReference type="GO" id="GO:0042910">
    <property type="term" value="F:xenobiotic transmembrane transporter activity"/>
    <property type="evidence" value="ECO:0007669"/>
    <property type="project" value="InterPro"/>
</dbReference>
<comment type="caution">
    <text evidence="11">The sequence shown here is derived from an EMBL/GenBank/DDBJ whole genome shotgun (WGS) entry which is preliminary data.</text>
</comment>
<accession>A0A9D9ID59</accession>
<dbReference type="EMBL" id="JADIMF010000120">
    <property type="protein sequence ID" value="MBO8469588.1"/>
    <property type="molecule type" value="Genomic_DNA"/>
</dbReference>
<feature type="transmembrane region" description="Helical" evidence="10">
    <location>
        <begin position="360"/>
        <end position="378"/>
    </location>
</feature>
<evidence type="ECO:0000256" key="9">
    <source>
        <dbReference type="ARBA" id="ARBA00031636"/>
    </source>
</evidence>
<comment type="subcellular location">
    <subcellularLocation>
        <location evidence="1">Cell membrane</location>
        <topology evidence="1">Multi-pass membrane protein</topology>
    </subcellularLocation>
</comment>
<keyword evidence="8 10" id="KW-0472">Membrane</keyword>
<dbReference type="Proteomes" id="UP000810292">
    <property type="component" value="Unassembled WGS sequence"/>
</dbReference>
<evidence type="ECO:0000256" key="6">
    <source>
        <dbReference type="ARBA" id="ARBA00022989"/>
    </source>
</evidence>
<dbReference type="GO" id="GO:0006811">
    <property type="term" value="P:monoatomic ion transport"/>
    <property type="evidence" value="ECO:0007669"/>
    <property type="project" value="UniProtKB-KW"/>
</dbReference>
<dbReference type="NCBIfam" id="TIGR00797">
    <property type="entry name" value="matE"/>
    <property type="match status" value="1"/>
</dbReference>
<organism evidence="11 12">
    <name type="scientific">Candidatus Ornithospirochaeta stercoravium</name>
    <dbReference type="NCBI Taxonomy" id="2840897"/>
    <lineage>
        <taxon>Bacteria</taxon>
        <taxon>Pseudomonadati</taxon>
        <taxon>Spirochaetota</taxon>
        <taxon>Spirochaetia</taxon>
        <taxon>Spirochaetales</taxon>
        <taxon>Spirochaetaceae</taxon>
        <taxon>Spirochaetaceae incertae sedis</taxon>
        <taxon>Candidatus Ornithospirochaeta</taxon>
    </lineage>
</organism>
<keyword evidence="3" id="KW-0050">Antiport</keyword>
<dbReference type="InterPro" id="IPR002528">
    <property type="entry name" value="MATE_fam"/>
</dbReference>
<keyword evidence="7" id="KW-0406">Ion transport</keyword>
<reference evidence="11" key="2">
    <citation type="journal article" date="2021" name="PeerJ">
        <title>Extensive microbial diversity within the chicken gut microbiome revealed by metagenomics and culture.</title>
        <authorList>
            <person name="Gilroy R."/>
            <person name="Ravi A."/>
            <person name="Getino M."/>
            <person name="Pursley I."/>
            <person name="Horton D.L."/>
            <person name="Alikhan N.F."/>
            <person name="Baker D."/>
            <person name="Gharbi K."/>
            <person name="Hall N."/>
            <person name="Watson M."/>
            <person name="Adriaenssens E.M."/>
            <person name="Foster-Nyarko E."/>
            <person name="Jarju S."/>
            <person name="Secka A."/>
            <person name="Antonio M."/>
            <person name="Oren A."/>
            <person name="Chaudhuri R.R."/>
            <person name="La Ragione R."/>
            <person name="Hildebrand F."/>
            <person name="Pallen M.J."/>
        </authorList>
    </citation>
    <scope>NUCLEOTIDE SEQUENCE</scope>
    <source>
        <strain evidence="11">14700</strain>
    </source>
</reference>
<dbReference type="PANTHER" id="PTHR43298">
    <property type="entry name" value="MULTIDRUG RESISTANCE PROTEIN NORM-RELATED"/>
    <property type="match status" value="1"/>
</dbReference>
<dbReference type="PANTHER" id="PTHR43298:SF2">
    <property type="entry name" value="FMN_FAD EXPORTER YEEO-RELATED"/>
    <property type="match status" value="1"/>
</dbReference>
<evidence type="ECO:0000256" key="10">
    <source>
        <dbReference type="SAM" id="Phobius"/>
    </source>
</evidence>
<evidence type="ECO:0000313" key="11">
    <source>
        <dbReference type="EMBL" id="MBO8469588.1"/>
    </source>
</evidence>
<keyword evidence="6 10" id="KW-1133">Transmembrane helix</keyword>
<evidence type="ECO:0000256" key="8">
    <source>
        <dbReference type="ARBA" id="ARBA00023136"/>
    </source>
</evidence>